<dbReference type="Proteomes" id="UP001231915">
    <property type="component" value="Unassembled WGS sequence"/>
</dbReference>
<comment type="caution">
    <text evidence="1">The sequence shown here is derived from an EMBL/GenBank/DDBJ whole genome shotgun (WGS) entry which is preliminary data.</text>
</comment>
<organism evidence="1 2">
    <name type="scientific">Pseudoalteromonas obscura</name>
    <dbReference type="NCBI Taxonomy" id="3048491"/>
    <lineage>
        <taxon>Bacteria</taxon>
        <taxon>Pseudomonadati</taxon>
        <taxon>Pseudomonadota</taxon>
        <taxon>Gammaproteobacteria</taxon>
        <taxon>Alteromonadales</taxon>
        <taxon>Pseudoalteromonadaceae</taxon>
        <taxon>Pseudoalteromonas</taxon>
    </lineage>
</organism>
<keyword evidence="1" id="KW-0489">Methyltransferase</keyword>
<dbReference type="GO" id="GO:0008168">
    <property type="term" value="F:methyltransferase activity"/>
    <property type="evidence" value="ECO:0007669"/>
    <property type="project" value="UniProtKB-KW"/>
</dbReference>
<reference evidence="1 2" key="1">
    <citation type="submission" date="2023-05" db="EMBL/GenBank/DDBJ databases">
        <title>Pseudoalteromonas ardens sp. nov., Pseudoalteromonas obscura sp. nov., and Pseudoalteromonas umbrosa sp. nov., isolated from the coral Montipora capitata.</title>
        <authorList>
            <person name="Thomas E.M."/>
            <person name="Smith E.M."/>
            <person name="Papke E."/>
            <person name="Shlafstein M.D."/>
            <person name="Oline D.K."/>
            <person name="Videau P."/>
            <person name="Saw J.H."/>
            <person name="Strangman W.K."/>
            <person name="Ushijima B."/>
        </authorList>
    </citation>
    <scope>NUCLEOTIDE SEQUENCE [LARGE SCALE GENOMIC DNA]</scope>
    <source>
        <strain evidence="1 2">P94</strain>
    </source>
</reference>
<dbReference type="Pfam" id="PF13489">
    <property type="entry name" value="Methyltransf_23"/>
    <property type="match status" value="1"/>
</dbReference>
<keyword evidence="1" id="KW-0808">Transferase</keyword>
<dbReference type="Gene3D" id="3.40.50.150">
    <property type="entry name" value="Vaccinia Virus protein VP39"/>
    <property type="match status" value="2"/>
</dbReference>
<proteinExistence type="predicted"/>
<dbReference type="EMBL" id="JASJUT010000009">
    <property type="protein sequence ID" value="MDK2597113.1"/>
    <property type="molecule type" value="Genomic_DNA"/>
</dbReference>
<gene>
    <name evidence="1" type="ORF">QNM18_18845</name>
</gene>
<dbReference type="GO" id="GO:0032259">
    <property type="term" value="P:methylation"/>
    <property type="evidence" value="ECO:0007669"/>
    <property type="project" value="UniProtKB-KW"/>
</dbReference>
<accession>A0ABT7EPZ8</accession>
<keyword evidence="2" id="KW-1185">Reference proteome</keyword>
<name>A0ABT7EPZ8_9GAMM</name>
<dbReference type="EC" id="2.1.1.-" evidence="1"/>
<dbReference type="SUPFAM" id="SSF53335">
    <property type="entry name" value="S-adenosyl-L-methionine-dependent methyltransferases"/>
    <property type="match status" value="1"/>
</dbReference>
<evidence type="ECO:0000313" key="2">
    <source>
        <dbReference type="Proteomes" id="UP001231915"/>
    </source>
</evidence>
<dbReference type="InterPro" id="IPR029063">
    <property type="entry name" value="SAM-dependent_MTases_sf"/>
</dbReference>
<protein>
    <submittedName>
        <fullName evidence="1">Class I SAM-dependent methyltransferase</fullName>
        <ecNumber evidence="1">2.1.1.-</ecNumber>
    </submittedName>
</protein>
<evidence type="ECO:0000313" key="1">
    <source>
        <dbReference type="EMBL" id="MDK2597113.1"/>
    </source>
</evidence>
<sequence length="226" mass="26067">MQNPQMLQCGLCDSELLEHYHQDKFRNYWQCQQCKLVSVAACDRLSPQEEKAIYDSHENDLDDTGYRRFLSRVFEPVHSRLQGHKQGLDFGCGPGPLLAKMFEEVGHSVALYDLYYADNPEVLQRQYDFITCTEVIEHIGQPKSVLTQLLAMLKPGAPLALMTKLVIDPKRFASWHYKNDQTHISFFSRETFEYIAKQFGTKLEFIGNDVIILSKQEVVKVDGREA</sequence>